<keyword evidence="5 6" id="KW-0413">Isomerase</keyword>
<reference evidence="6" key="1">
    <citation type="submission" date="2023-02" db="EMBL/GenBank/DDBJ databases">
        <authorList>
            <person name="Ashton P.M."/>
            <person name="Dallman T."/>
            <person name="Nair S."/>
            <person name="De Pinna E."/>
            <person name="Peters T."/>
            <person name="Grant K."/>
        </authorList>
    </citation>
    <scope>NUCLEOTIDE SEQUENCE</scope>
    <source>
        <strain evidence="6">01103883</strain>
    </source>
</reference>
<comment type="function">
    <text evidence="2 5">Catalyzes the epimerization of the C3' and C5'positions of dTDP-6-deoxy-D-xylo-4-hexulose, forming dTDP-6-deoxy-L-lyxo-4-hexulose.</text>
</comment>
<protein>
    <recommendedName>
        <fullName evidence="4 5">dTDP-4-dehydrorhamnose 3,5-epimerase</fullName>
        <ecNumber evidence="3 5">5.1.3.13</ecNumber>
    </recommendedName>
    <alternativeName>
        <fullName evidence="5">Thymidine diphospho-4-keto-rhamnose 3,5-epimerase</fullName>
    </alternativeName>
</protein>
<comment type="pathway">
    <text evidence="5">Carbohydrate biosynthesis; dTDP-L-rhamnose biosynthesis.</text>
</comment>
<sequence length="174" mass="20184">MSINITELNISGCYLIESPIFSDERGEFVKTHHQEIFKSFGLEIPSAEEYYSRSKKNVIRGMHFQQYPDDHNKLVYCPEGEVLDVFLDIRKDSNTYGQFMSFILNPHNRRSIFLAKGIAHGFLSMKDNTLIVCKTSTVHSPSRDSGIHWNSFGFKWPVENPIISDKDRHLDCFF</sequence>
<dbReference type="InterPro" id="IPR014710">
    <property type="entry name" value="RmlC-like_jellyroll"/>
</dbReference>
<comment type="similarity">
    <text evidence="5">Belongs to the dTDP-4-dehydrorhamnose 3,5-epimerase family.</text>
</comment>
<evidence type="ECO:0000313" key="7">
    <source>
        <dbReference type="Proteomes" id="UP001182355"/>
    </source>
</evidence>
<dbReference type="RefSeq" id="WP_050162434.1">
    <property type="nucleotide sequence ID" value="NZ_CHYV01000003.1"/>
</dbReference>
<gene>
    <name evidence="6" type="primary">rfbC</name>
    <name evidence="6" type="ORF">RSF11_001452</name>
</gene>
<evidence type="ECO:0000313" key="6">
    <source>
        <dbReference type="EMBL" id="ELI8101757.1"/>
    </source>
</evidence>
<dbReference type="GO" id="GO:0008830">
    <property type="term" value="F:dTDP-4-dehydrorhamnose 3,5-epimerase activity"/>
    <property type="evidence" value="ECO:0007669"/>
    <property type="project" value="UniProtKB-UniRule"/>
</dbReference>
<dbReference type="GO" id="GO:0000271">
    <property type="term" value="P:polysaccharide biosynthetic process"/>
    <property type="evidence" value="ECO:0007669"/>
    <property type="project" value="TreeGrafter"/>
</dbReference>
<evidence type="ECO:0000256" key="1">
    <source>
        <dbReference type="ARBA" id="ARBA00001298"/>
    </source>
</evidence>
<dbReference type="InterPro" id="IPR000888">
    <property type="entry name" value="RmlC-like"/>
</dbReference>
<comment type="catalytic activity">
    <reaction evidence="1 5">
        <text>dTDP-4-dehydro-6-deoxy-alpha-D-glucose = dTDP-4-dehydro-beta-L-rhamnose</text>
        <dbReference type="Rhea" id="RHEA:16969"/>
        <dbReference type="ChEBI" id="CHEBI:57649"/>
        <dbReference type="ChEBI" id="CHEBI:62830"/>
        <dbReference type="EC" id="5.1.3.13"/>
    </reaction>
</comment>
<dbReference type="PANTHER" id="PTHR21047">
    <property type="entry name" value="DTDP-6-DEOXY-D-GLUCOSE-3,5 EPIMERASE"/>
    <property type="match status" value="1"/>
</dbReference>
<proteinExistence type="inferred from homology"/>
<dbReference type="InterPro" id="IPR011051">
    <property type="entry name" value="RmlC_Cupin_sf"/>
</dbReference>
<dbReference type="Gene3D" id="2.60.120.10">
    <property type="entry name" value="Jelly Rolls"/>
    <property type="match status" value="1"/>
</dbReference>
<evidence type="ECO:0000256" key="3">
    <source>
        <dbReference type="ARBA" id="ARBA00012098"/>
    </source>
</evidence>
<dbReference type="Proteomes" id="UP001182355">
    <property type="component" value="Unassembled WGS sequence"/>
</dbReference>
<dbReference type="EC" id="5.1.3.13" evidence="3 5"/>
<dbReference type="Pfam" id="PF00908">
    <property type="entry name" value="dTDP_sugar_isom"/>
    <property type="match status" value="1"/>
</dbReference>
<name>A0AAD2UYW4_YEREN</name>
<evidence type="ECO:0000256" key="4">
    <source>
        <dbReference type="ARBA" id="ARBA00019595"/>
    </source>
</evidence>
<evidence type="ECO:0000256" key="2">
    <source>
        <dbReference type="ARBA" id="ARBA00001997"/>
    </source>
</evidence>
<dbReference type="PANTHER" id="PTHR21047:SF2">
    <property type="entry name" value="THYMIDINE DIPHOSPHO-4-KETO-RHAMNOSE 3,5-EPIMERASE"/>
    <property type="match status" value="1"/>
</dbReference>
<dbReference type="AlphaFoldDB" id="A0AAD2UYW4"/>
<organism evidence="6 7">
    <name type="scientific">Yersinia enterocolitica</name>
    <dbReference type="NCBI Taxonomy" id="630"/>
    <lineage>
        <taxon>Bacteria</taxon>
        <taxon>Pseudomonadati</taxon>
        <taxon>Pseudomonadota</taxon>
        <taxon>Gammaproteobacteria</taxon>
        <taxon>Enterobacterales</taxon>
        <taxon>Yersiniaceae</taxon>
        <taxon>Yersinia</taxon>
    </lineage>
</organism>
<comment type="subunit">
    <text evidence="5">Homodimer.</text>
</comment>
<dbReference type="GO" id="GO:0019305">
    <property type="term" value="P:dTDP-rhamnose biosynthetic process"/>
    <property type="evidence" value="ECO:0007669"/>
    <property type="project" value="UniProtKB-UniRule"/>
</dbReference>
<evidence type="ECO:0000256" key="5">
    <source>
        <dbReference type="RuleBase" id="RU364069"/>
    </source>
</evidence>
<dbReference type="GO" id="GO:0005829">
    <property type="term" value="C:cytosol"/>
    <property type="evidence" value="ECO:0007669"/>
    <property type="project" value="TreeGrafter"/>
</dbReference>
<accession>A0AAD2UYW4</accession>
<dbReference type="EMBL" id="ABNAVX010000006">
    <property type="protein sequence ID" value="ELI8101757.1"/>
    <property type="molecule type" value="Genomic_DNA"/>
</dbReference>
<dbReference type="CDD" id="cd00438">
    <property type="entry name" value="cupin_RmlC"/>
    <property type="match status" value="1"/>
</dbReference>
<comment type="caution">
    <text evidence="6">The sequence shown here is derived from an EMBL/GenBank/DDBJ whole genome shotgun (WGS) entry which is preliminary data.</text>
</comment>
<dbReference type="NCBIfam" id="TIGR01221">
    <property type="entry name" value="rmlC"/>
    <property type="match status" value="1"/>
</dbReference>
<dbReference type="SUPFAM" id="SSF51182">
    <property type="entry name" value="RmlC-like cupins"/>
    <property type="match status" value="1"/>
</dbReference>